<dbReference type="AlphaFoldDB" id="A0AA36H8F5"/>
<feature type="compositionally biased region" description="Acidic residues" evidence="1">
    <location>
        <begin position="831"/>
        <end position="846"/>
    </location>
</feature>
<evidence type="ECO:0000313" key="2">
    <source>
        <dbReference type="EMBL" id="CAJ0605979.1"/>
    </source>
</evidence>
<feature type="compositionally biased region" description="Basic residues" evidence="1">
    <location>
        <begin position="1"/>
        <end position="20"/>
    </location>
</feature>
<gene>
    <name evidence="2" type="ORF">CYNAS_LOCUS17962</name>
</gene>
<protein>
    <submittedName>
        <fullName evidence="2">Uncharacterized protein</fullName>
    </submittedName>
</protein>
<accession>A0AA36H8F5</accession>
<evidence type="ECO:0000313" key="3">
    <source>
        <dbReference type="Proteomes" id="UP001176961"/>
    </source>
</evidence>
<evidence type="ECO:0000256" key="1">
    <source>
        <dbReference type="SAM" id="MobiDB-lite"/>
    </source>
</evidence>
<feature type="compositionally biased region" description="Acidic residues" evidence="1">
    <location>
        <begin position="876"/>
        <end position="902"/>
    </location>
</feature>
<reference evidence="2" key="1">
    <citation type="submission" date="2023-07" db="EMBL/GenBank/DDBJ databases">
        <authorList>
            <consortium name="CYATHOMIX"/>
        </authorList>
    </citation>
    <scope>NUCLEOTIDE SEQUENCE</scope>
    <source>
        <strain evidence="2">N/A</strain>
    </source>
</reference>
<keyword evidence="3" id="KW-1185">Reference proteome</keyword>
<dbReference type="EMBL" id="CATQJL010000316">
    <property type="protein sequence ID" value="CAJ0605979.1"/>
    <property type="molecule type" value="Genomic_DNA"/>
</dbReference>
<feature type="region of interest" description="Disordered" evidence="1">
    <location>
        <begin position="1"/>
        <end position="59"/>
    </location>
</feature>
<dbReference type="Proteomes" id="UP001176961">
    <property type="component" value="Unassembled WGS sequence"/>
</dbReference>
<feature type="region of interest" description="Disordered" evidence="1">
    <location>
        <begin position="75"/>
        <end position="110"/>
    </location>
</feature>
<organism evidence="2 3">
    <name type="scientific">Cylicocyclus nassatus</name>
    <name type="common">Nematode worm</name>
    <dbReference type="NCBI Taxonomy" id="53992"/>
    <lineage>
        <taxon>Eukaryota</taxon>
        <taxon>Metazoa</taxon>
        <taxon>Ecdysozoa</taxon>
        <taxon>Nematoda</taxon>
        <taxon>Chromadorea</taxon>
        <taxon>Rhabditida</taxon>
        <taxon>Rhabditina</taxon>
        <taxon>Rhabditomorpha</taxon>
        <taxon>Strongyloidea</taxon>
        <taxon>Strongylidae</taxon>
        <taxon>Cylicocyclus</taxon>
    </lineage>
</organism>
<proteinExistence type="predicted"/>
<name>A0AA36H8F5_CYLNA</name>
<feature type="region of interest" description="Disordered" evidence="1">
    <location>
        <begin position="862"/>
        <end position="939"/>
    </location>
</feature>
<feature type="region of interest" description="Disordered" evidence="1">
    <location>
        <begin position="805"/>
        <end position="849"/>
    </location>
</feature>
<sequence>MAAKKSRKQRKYQIKHRKKLLASTAQSNKPDGEPEKSVSNDLPEENAQHTYFDDNDENVGAKDIINGISEESSKLAKKCTKRRHRKRARRVSTISNGKRHKGDGDAVGSSEEVVASDVEIAAPIKVASAEVAVAVATTETASINANVDAFAIEISSSNAAAAASAVEIVSRSSRKQKQKVQGDVQETKSILSADVKRYLIKLLAPTPAFMKLSILNHDWRRLCLEQAGRWSRSGLTVDVARFFSDNNPFVRTFVEGDGRNIAKSFHDDVRKLVRALVRLAEFNPNKAGSSNLKLANFTPSALGWFHTYSEDQLPQCPLILREKIRDLFLQHFNGTSTYIYCEPLLDSAMFINTVFHAQDKVTILDLGEITGGQRILQCTLPNLEELVWHNVDMDHLLKSEFPKLRSLSITAEAISVHGFQLLYKCPSVETLYTGLRVPDNPTRFDLDVLLRCYQSFWNSASSAEEEEAEGAETRKGGYQLTKLPKLTQLFSIMARCDIGFETLQFGQLNQALTRLCSLDSVMQALFMFNQPKYDCYKLSVDHLRMYLHAMPVVSLDYYLPQLMMGINDALCSIQSLALFIHCSFSATMPSSWVLDGRFKNSQSKLKRLTHFSLHIDSFCVFDDLDCHLPPCLTCISISVILPTIGASKSVSSLLAFIKRLANVNSYPDLEELHLQVWGVRCAESLLNQVADHLSDIRKLSVIAMPVDEQRDRLIDLVRHVASSCPRLVSLQLSADMTRLLVDEYGDLWKTNWRAAIVKLREECGIRNVCELGVGVLPVTYGWDKYVVAPCYPEVKEANFGLDASDEEENEKLGGQSDVDDSCSNDSFVVGSDEEDEEEGSEDEIDECDRMLEEETIRRHERYLRRKARQPSTSSEDAVEEHQEDEDGSDVEWETDYEDEEEDRDQHNNPFVDGEAEEVEPGMESSDQSDTEPEGDDMIDEEMLEVLVHEARFEVVNARPRRSVQTKKKIRIIESDSD</sequence>
<feature type="compositionally biased region" description="Basic residues" evidence="1">
    <location>
        <begin position="75"/>
        <end position="90"/>
    </location>
</feature>
<feature type="compositionally biased region" description="Acidic residues" evidence="1">
    <location>
        <begin position="913"/>
        <end position="939"/>
    </location>
</feature>
<comment type="caution">
    <text evidence="2">The sequence shown here is derived from an EMBL/GenBank/DDBJ whole genome shotgun (WGS) entry which is preliminary data.</text>
</comment>